<gene>
    <name evidence="2" type="ORF">TJEJU_0950</name>
</gene>
<dbReference type="KEGG" id="tje:TJEJU_0950"/>
<reference evidence="2 3" key="1">
    <citation type="submission" date="2017-07" db="EMBL/GenBank/DDBJ databases">
        <authorList>
            <person name="Sun Z.S."/>
            <person name="Albrecht U."/>
            <person name="Echele G."/>
            <person name="Lee C.C."/>
        </authorList>
    </citation>
    <scope>NUCLEOTIDE SEQUENCE [LARGE SCALE GENOMIC DNA]</scope>
    <source>
        <strain evidence="3">type strain: KCTC 22618</strain>
    </source>
</reference>
<dbReference type="RefSeq" id="WP_095069887.1">
    <property type="nucleotide sequence ID" value="NZ_LT899436.1"/>
</dbReference>
<dbReference type="Pfam" id="PF08239">
    <property type="entry name" value="SH3_3"/>
    <property type="match status" value="1"/>
</dbReference>
<feature type="domain" description="SH3b" evidence="1">
    <location>
        <begin position="20"/>
        <end position="105"/>
    </location>
</feature>
<dbReference type="AlphaFoldDB" id="A0A238U671"/>
<keyword evidence="3" id="KW-1185">Reference proteome</keyword>
<evidence type="ECO:0000313" key="3">
    <source>
        <dbReference type="Proteomes" id="UP000215214"/>
    </source>
</evidence>
<dbReference type="EMBL" id="LT899436">
    <property type="protein sequence ID" value="SNR14711.1"/>
    <property type="molecule type" value="Genomic_DNA"/>
</dbReference>
<evidence type="ECO:0000259" key="1">
    <source>
        <dbReference type="PROSITE" id="PS51781"/>
    </source>
</evidence>
<protein>
    <recommendedName>
        <fullName evidence="1">SH3b domain-containing protein</fullName>
    </recommendedName>
</protein>
<sequence>MKKKIILLLTLFLTIIIYSQDKFIVTAENGLFLRQEPNSKGKKLGKLYFGAEVSIIKKTEYSQTITDGGQEIIGNWVKINFQNFPTFISNAEYGYVFDGYLKPKKESIEDVKNEISKYSEFDGLSLNTDINPFYLKGDFFGDKKIDIVILLKNSNGETKIGFINKAIKTKTHILGNENDPFKINDYSWIGIFKKVNVGETLWSNYEDDFVKFKNVPENKKVRLNYNALYIHASESCGGGFVYWKDGKFNWLQQE</sequence>
<proteinExistence type="predicted"/>
<accession>A0A238U671</accession>
<evidence type="ECO:0000313" key="2">
    <source>
        <dbReference type="EMBL" id="SNR14711.1"/>
    </source>
</evidence>
<organism evidence="2 3">
    <name type="scientific">Tenacibaculum jejuense</name>
    <dbReference type="NCBI Taxonomy" id="584609"/>
    <lineage>
        <taxon>Bacteria</taxon>
        <taxon>Pseudomonadati</taxon>
        <taxon>Bacteroidota</taxon>
        <taxon>Flavobacteriia</taxon>
        <taxon>Flavobacteriales</taxon>
        <taxon>Flavobacteriaceae</taxon>
        <taxon>Tenacibaculum</taxon>
    </lineage>
</organism>
<dbReference type="Gene3D" id="2.30.30.40">
    <property type="entry name" value="SH3 Domains"/>
    <property type="match status" value="1"/>
</dbReference>
<name>A0A238U671_9FLAO</name>
<dbReference type="InterPro" id="IPR003646">
    <property type="entry name" value="SH3-like_bac-type"/>
</dbReference>
<dbReference type="PROSITE" id="PS51781">
    <property type="entry name" value="SH3B"/>
    <property type="match status" value="1"/>
</dbReference>
<dbReference type="Proteomes" id="UP000215214">
    <property type="component" value="Chromosome TJEJU"/>
</dbReference>